<evidence type="ECO:0000313" key="3">
    <source>
        <dbReference type="Proteomes" id="UP000078437"/>
    </source>
</evidence>
<reference evidence="2 3" key="1">
    <citation type="journal article" date="2016" name="Int. J. Syst. Evol. Microbiol.">
        <title>Agromyces aureus sp. nov., isolated from the rhizosphere of Salix caprea L. grown in a heavy-metal-contaminated soil.</title>
        <authorList>
            <person name="Corretto E."/>
            <person name="Antonielli L."/>
            <person name="Sessitsch A."/>
            <person name="Compant S."/>
            <person name="Gorfer M."/>
            <person name="Kuffner M."/>
            <person name="Brader G."/>
        </authorList>
    </citation>
    <scope>NUCLEOTIDE SEQUENCE [LARGE SCALE GENOMIC DNA]</scope>
    <source>
        <strain evidence="2 3">AR33</strain>
    </source>
</reference>
<dbReference type="GO" id="GO:0003700">
    <property type="term" value="F:DNA-binding transcription factor activity"/>
    <property type="evidence" value="ECO:0007669"/>
    <property type="project" value="InterPro"/>
</dbReference>
<dbReference type="Proteomes" id="UP000078437">
    <property type="component" value="Chromosome"/>
</dbReference>
<organism evidence="2 3">
    <name type="scientific">Agromyces aureus</name>
    <dbReference type="NCBI Taxonomy" id="453304"/>
    <lineage>
        <taxon>Bacteria</taxon>
        <taxon>Bacillati</taxon>
        <taxon>Actinomycetota</taxon>
        <taxon>Actinomycetes</taxon>
        <taxon>Micrococcales</taxon>
        <taxon>Microbacteriaceae</taxon>
        <taxon>Agromyces</taxon>
    </lineage>
</organism>
<dbReference type="STRING" id="453304.ATC03_17935"/>
<dbReference type="PANTHER" id="PTHR39515">
    <property type="entry name" value="CONSERVED PROTEIN"/>
    <property type="match status" value="1"/>
</dbReference>
<reference evidence="3" key="2">
    <citation type="submission" date="2016-01" db="EMBL/GenBank/DDBJ databases">
        <title>Complete genome sequence of Agromyces aureus AR33T and comparison with related organisms.</title>
        <authorList>
            <person name="Corretto E."/>
            <person name="Antonielli L."/>
            <person name="Sessitsch A."/>
            <person name="Brader G."/>
        </authorList>
    </citation>
    <scope>NUCLEOTIDE SEQUENCE [LARGE SCALE GENOMIC DNA]</scope>
    <source>
        <strain evidence="3">AR33</strain>
    </source>
</reference>
<dbReference type="KEGG" id="agy:ATC03_17935"/>
<evidence type="ECO:0000313" key="2">
    <source>
        <dbReference type="EMBL" id="ANJ28303.1"/>
    </source>
</evidence>
<sequence length="149" mass="16188">MPDAVDPDLDLEAVADALRVTISRLARKVRTEGGMQEFTPSQTAVVRMLSEIDGGATIAELARLENVRPQSMSATVGELADAGIVDRRPDPTDGRARLVFLTDSAQSAIRRARANKTGWFASAMRDRLSPAEQRTLAEAARLFDRLLAP</sequence>
<proteinExistence type="predicted"/>
<feature type="domain" description="HTH marR-type" evidence="1">
    <location>
        <begin position="15"/>
        <end position="148"/>
    </location>
</feature>
<dbReference type="InterPro" id="IPR036388">
    <property type="entry name" value="WH-like_DNA-bd_sf"/>
</dbReference>
<name>A0A191WJG2_9MICO</name>
<dbReference type="RefSeq" id="WP_067880143.1">
    <property type="nucleotide sequence ID" value="NZ_CP013979.1"/>
</dbReference>
<dbReference type="SUPFAM" id="SSF46785">
    <property type="entry name" value="Winged helix' DNA-binding domain"/>
    <property type="match status" value="1"/>
</dbReference>
<dbReference type="InterPro" id="IPR036390">
    <property type="entry name" value="WH_DNA-bd_sf"/>
</dbReference>
<dbReference type="SMART" id="SM00347">
    <property type="entry name" value="HTH_MARR"/>
    <property type="match status" value="1"/>
</dbReference>
<gene>
    <name evidence="2" type="ORF">ATC03_17935</name>
</gene>
<dbReference type="PANTHER" id="PTHR39515:SF2">
    <property type="entry name" value="HTH-TYPE TRANSCRIPTIONAL REGULATOR RV0880"/>
    <property type="match status" value="1"/>
</dbReference>
<dbReference type="PROSITE" id="PS50995">
    <property type="entry name" value="HTH_MARR_2"/>
    <property type="match status" value="1"/>
</dbReference>
<protein>
    <recommendedName>
        <fullName evidence="1">HTH marR-type domain-containing protein</fullName>
    </recommendedName>
</protein>
<dbReference type="Gene3D" id="1.10.10.10">
    <property type="entry name" value="Winged helix-like DNA-binding domain superfamily/Winged helix DNA-binding domain"/>
    <property type="match status" value="1"/>
</dbReference>
<dbReference type="InterPro" id="IPR000835">
    <property type="entry name" value="HTH_MarR-typ"/>
</dbReference>
<dbReference type="InterPro" id="IPR052526">
    <property type="entry name" value="HTH-type_Bedaq_tolerance"/>
</dbReference>
<dbReference type="OrthoDB" id="9155413at2"/>
<keyword evidence="3" id="KW-1185">Reference proteome</keyword>
<dbReference type="Pfam" id="PF12802">
    <property type="entry name" value="MarR_2"/>
    <property type="match status" value="1"/>
</dbReference>
<dbReference type="EMBL" id="CP013979">
    <property type="protein sequence ID" value="ANJ28303.1"/>
    <property type="molecule type" value="Genomic_DNA"/>
</dbReference>
<accession>A0A191WJG2</accession>
<dbReference type="AlphaFoldDB" id="A0A191WJG2"/>
<evidence type="ECO:0000259" key="1">
    <source>
        <dbReference type="PROSITE" id="PS50995"/>
    </source>
</evidence>